<dbReference type="Proteomes" id="UP000683551">
    <property type="component" value="Chromosome"/>
</dbReference>
<feature type="coiled-coil region" evidence="1">
    <location>
        <begin position="61"/>
        <end position="95"/>
    </location>
</feature>
<evidence type="ECO:0000313" key="2">
    <source>
        <dbReference type="EMBL" id="QWY77709.1"/>
    </source>
</evidence>
<evidence type="ECO:0000313" key="3">
    <source>
        <dbReference type="Proteomes" id="UP000683551"/>
    </source>
</evidence>
<dbReference type="RefSeq" id="WP_273145045.1">
    <property type="nucleotide sequence ID" value="NZ_CP053675.1"/>
</dbReference>
<gene>
    <name evidence="2" type="ORF">JZL65_01070</name>
</gene>
<evidence type="ECO:0000256" key="1">
    <source>
        <dbReference type="SAM" id="Coils"/>
    </source>
</evidence>
<name>A0A9E6SXS1_9PROT</name>
<protein>
    <submittedName>
        <fullName evidence="2">Uncharacterized protein</fullName>
    </submittedName>
</protein>
<reference evidence="2" key="1">
    <citation type="submission" date="2021-02" db="EMBL/GenBank/DDBJ databases">
        <title>Comparative genomics of Ferrovum myxofaciens strains, predominant extremophile bacteria forming large biofilm stalactites in acid mine ecosystems.</title>
        <authorList>
            <person name="Burkartova K."/>
            <person name="Ridl J."/>
            <person name="Pajer P."/>
            <person name="Falteisek L."/>
        </authorList>
    </citation>
    <scope>NUCLEOTIDE SEQUENCE</scope>
    <source>
        <strain evidence="2">MI1III</strain>
    </source>
</reference>
<organism evidence="2 3">
    <name type="scientific">Ferrovum myxofaciens</name>
    <dbReference type="NCBI Taxonomy" id="416213"/>
    <lineage>
        <taxon>Bacteria</taxon>
        <taxon>Pseudomonadati</taxon>
        <taxon>Pseudomonadota</taxon>
        <taxon>Betaproteobacteria</taxon>
        <taxon>Ferrovales</taxon>
        <taxon>Ferrovaceae</taxon>
        <taxon>Ferrovum</taxon>
    </lineage>
</organism>
<dbReference type="AlphaFoldDB" id="A0A9E6SXS1"/>
<accession>A0A9E6SXS1</accession>
<proteinExistence type="predicted"/>
<dbReference type="EMBL" id="CP071137">
    <property type="protein sequence ID" value="QWY77709.1"/>
    <property type="molecule type" value="Genomic_DNA"/>
</dbReference>
<keyword evidence="1" id="KW-0175">Coiled coil</keyword>
<sequence>MEKEREEALLHSSNEWADLASNGLQWIKNISDGVSTPADAIKNMEEGFRHCRENDKSIPAEQDSINEITGLRRDLENAKKERGRYELALRHIARNAFTTKDWIAKYVLEGFDVTDAILRSKESQNAK</sequence>